<dbReference type="InterPro" id="IPR002821">
    <property type="entry name" value="Hydantoinase_A"/>
</dbReference>
<feature type="domain" description="Acetophenone carboxylase-like C-terminal" evidence="7">
    <location>
        <begin position="582"/>
        <end position="730"/>
    </location>
</feature>
<evidence type="ECO:0000256" key="3">
    <source>
        <dbReference type="SAM" id="SignalP"/>
    </source>
</evidence>
<dbReference type="Pfam" id="PF05378">
    <property type="entry name" value="Hydant_A_N"/>
    <property type="match status" value="1"/>
</dbReference>
<dbReference type="Proteomes" id="UP000198406">
    <property type="component" value="Unassembled WGS sequence"/>
</dbReference>
<evidence type="ECO:0000259" key="5">
    <source>
        <dbReference type="Pfam" id="PF02538"/>
    </source>
</evidence>
<dbReference type="GO" id="GO:0006749">
    <property type="term" value="P:glutathione metabolic process"/>
    <property type="evidence" value="ECO:0007669"/>
    <property type="project" value="TreeGrafter"/>
</dbReference>
<feature type="chain" id="PRO_5013232882" evidence="3">
    <location>
        <begin position="21"/>
        <end position="1294"/>
    </location>
</feature>
<keyword evidence="3" id="KW-0732">Signal</keyword>
<evidence type="ECO:0000256" key="1">
    <source>
        <dbReference type="ARBA" id="ARBA00010403"/>
    </source>
</evidence>
<keyword evidence="8" id="KW-0378">Hydrolase</keyword>
<dbReference type="Pfam" id="PF01968">
    <property type="entry name" value="Hydantoinase_A"/>
    <property type="match status" value="1"/>
</dbReference>
<evidence type="ECO:0000313" key="8">
    <source>
        <dbReference type="EMBL" id="GAX27622.1"/>
    </source>
</evidence>
<dbReference type="GO" id="GO:0017168">
    <property type="term" value="F:5-oxoprolinase (ATP-hydrolyzing) activity"/>
    <property type="evidence" value="ECO:0007669"/>
    <property type="project" value="UniProtKB-EC"/>
</dbReference>
<feature type="signal peptide" evidence="3">
    <location>
        <begin position="1"/>
        <end position="20"/>
    </location>
</feature>
<keyword evidence="9" id="KW-1185">Reference proteome</keyword>
<comment type="caution">
    <text evidence="8">The sequence shown here is derived from an EMBL/GenBank/DDBJ whole genome shotgun (WGS) entry which is preliminary data.</text>
</comment>
<name>A0A1Z5KNF8_FISSO</name>
<dbReference type="EC" id="3.5.2.9" evidence="8"/>
<feature type="domain" description="Hydantoinase B/oxoprolinase" evidence="5">
    <location>
        <begin position="760"/>
        <end position="1279"/>
    </location>
</feature>
<proteinExistence type="inferred from homology"/>
<evidence type="ECO:0000259" key="7">
    <source>
        <dbReference type="Pfam" id="PF19278"/>
    </source>
</evidence>
<evidence type="ECO:0000259" key="6">
    <source>
        <dbReference type="Pfam" id="PF05378"/>
    </source>
</evidence>
<dbReference type="GO" id="GO:0005829">
    <property type="term" value="C:cytosol"/>
    <property type="evidence" value="ECO:0007669"/>
    <property type="project" value="TreeGrafter"/>
</dbReference>
<dbReference type="InterPro" id="IPR045079">
    <property type="entry name" value="Oxoprolinase-like"/>
</dbReference>
<feature type="region of interest" description="Disordered" evidence="2">
    <location>
        <begin position="1268"/>
        <end position="1294"/>
    </location>
</feature>
<comment type="similarity">
    <text evidence="1">Belongs to the oxoprolinase family.</text>
</comment>
<accession>A0A1Z5KNF8</accession>
<protein>
    <submittedName>
        <fullName evidence="8">5-oxoprolinase</fullName>
        <ecNumber evidence="8">3.5.2.9</ecNumber>
    </submittedName>
</protein>
<reference evidence="8 9" key="1">
    <citation type="journal article" date="2015" name="Plant Cell">
        <title>Oil accumulation by the oleaginous diatom Fistulifera solaris as revealed by the genome and transcriptome.</title>
        <authorList>
            <person name="Tanaka T."/>
            <person name="Maeda Y."/>
            <person name="Veluchamy A."/>
            <person name="Tanaka M."/>
            <person name="Abida H."/>
            <person name="Marechal E."/>
            <person name="Bowler C."/>
            <person name="Muto M."/>
            <person name="Sunaga Y."/>
            <person name="Tanaka M."/>
            <person name="Yoshino T."/>
            <person name="Taniguchi T."/>
            <person name="Fukuda Y."/>
            <person name="Nemoto M."/>
            <person name="Matsumoto M."/>
            <person name="Wong P.S."/>
            <person name="Aburatani S."/>
            <person name="Fujibuchi W."/>
        </authorList>
    </citation>
    <scope>NUCLEOTIDE SEQUENCE [LARGE SCALE GENOMIC DNA]</scope>
    <source>
        <strain evidence="8 9">JPCC DA0580</strain>
    </source>
</reference>
<dbReference type="InterPro" id="IPR008040">
    <property type="entry name" value="Hydant_A_N"/>
</dbReference>
<dbReference type="InParanoid" id="A0A1Z5KNF8"/>
<dbReference type="InterPro" id="IPR049517">
    <property type="entry name" value="ACX-like_C"/>
</dbReference>
<dbReference type="EMBL" id="BDSP01000259">
    <property type="protein sequence ID" value="GAX27622.1"/>
    <property type="molecule type" value="Genomic_DNA"/>
</dbReference>
<evidence type="ECO:0000256" key="2">
    <source>
        <dbReference type="SAM" id="MobiDB-lite"/>
    </source>
</evidence>
<dbReference type="PANTHER" id="PTHR11365">
    <property type="entry name" value="5-OXOPROLINASE RELATED"/>
    <property type="match status" value="1"/>
</dbReference>
<evidence type="ECO:0000259" key="4">
    <source>
        <dbReference type="Pfam" id="PF01968"/>
    </source>
</evidence>
<dbReference type="Pfam" id="PF19278">
    <property type="entry name" value="Hydant_A_C"/>
    <property type="match status" value="1"/>
</dbReference>
<dbReference type="Pfam" id="PF02538">
    <property type="entry name" value="Hydantoinase_B"/>
    <property type="match status" value="1"/>
</dbReference>
<feature type="domain" description="Hydantoinase A/oxoprolinase" evidence="4">
    <location>
        <begin position="273"/>
        <end position="561"/>
    </location>
</feature>
<feature type="domain" description="Hydantoinase/oxoprolinase N-terminal" evidence="6">
    <location>
        <begin position="46"/>
        <end position="250"/>
    </location>
</feature>
<organism evidence="8 9">
    <name type="scientific">Fistulifera solaris</name>
    <name type="common">Oleaginous diatom</name>
    <dbReference type="NCBI Taxonomy" id="1519565"/>
    <lineage>
        <taxon>Eukaryota</taxon>
        <taxon>Sar</taxon>
        <taxon>Stramenopiles</taxon>
        <taxon>Ochrophyta</taxon>
        <taxon>Bacillariophyta</taxon>
        <taxon>Bacillariophyceae</taxon>
        <taxon>Bacillariophycidae</taxon>
        <taxon>Naviculales</taxon>
        <taxon>Naviculaceae</taxon>
        <taxon>Fistulifera</taxon>
    </lineage>
</organism>
<dbReference type="PANTHER" id="PTHR11365:SF2">
    <property type="entry name" value="5-OXOPROLINASE"/>
    <property type="match status" value="1"/>
</dbReference>
<dbReference type="InterPro" id="IPR003692">
    <property type="entry name" value="Hydantoinase_B"/>
</dbReference>
<evidence type="ECO:0000313" key="9">
    <source>
        <dbReference type="Proteomes" id="UP000198406"/>
    </source>
</evidence>
<sequence>MNKPFLSLLLFGVVSTAVISSSFVLPSSFRTARPVFMTTTDQKFHFSIDRGGTFTDIFCRLPDGTEVVRKLLSEDPAHYPDAPTEGIRQLLEEYDMTHKYPRGQPVATHRIGSIRMGTTVATNALLERNGAKMALLITKGFQDALEIGNQSRPDIFDLTCAKPGLLYETVVPIDERIVLQKYTPAAWSQQYESRKGVTGESVLIVQRPNLPKIRDDLLQLRDQGITSLAICLMHAYVYGEHETMIGELAASLRCFEHIALSHRINPMVKLVSRGHTTAAAAYLTPQITHYLTSFQQGFDENLKNVPLTFMKSDGGLAPVHDFGGHQAILSGPAGGVVGYAKTSYAAPTPVIGFDMGGTSTDVSRYAGSLEHVFETVTAGVAIQAPQLDIHTVAAGGGSRLFLERGLFRVGPESSRAHPGPVCYRKNGYLAVTDANVVLGRVIPKYFPSIFGPHEDEPLDVEGARRAFEALTALPEANGRSADELAYGFLQVANEAMCRPIRNLTQMKGYDITTHILACFGGAGPQHCCFMAKALGMKKVLVHKYGGILSAYGLSMADAVHEEQEPAAETYMGQLSVSGEERLQHLADRAVAALVQQGHAKESVVVERYLNLRYQGTDNSIMIKEEPGKSFDQVFRAVYEREFGFVLEGRDVLIDDYRVRSVFPGSTPSILPPPPKKGAPPAIDTTRAYFENGWEEVPVYKSEDLAPGHVIQGPSIIVQPISTVVLEVACSAFVTANGNLEISIGSSGEKPVEEDEEIKEDPVQLSIFGHRFMSIAEQCGRVLQRTAISVNMKERLDFSCALFTKNGGLVANAPHIPVHLGAMERAVSFQVDYWNSEGREGIKEGEVLVSNHPQLAGGSHLPDITVITPVFHEGEIIFFVASRGHHGDIGGISPGSMPPHSTRLEDEGAMIVAFKLVRDGKFQEEGITEILQAPGKLPGNSGTRNLRDNLSDLRAQVAANNAGIRLLKELVQTYGLRHVQAYMGFIQKNAENSVRFMLKEFARKNGARAHAIDYMDDGSPIELTVTIDPETGSATFDFTGTGHQVRANHNAPPAVTYSAVIYSLRSLVGQEIPLNQGCLAPIRFIIPDHSLLNPSAEAGVVGGNVLTSQRVVDVVLKAFKACAASQGCMNNLTFGDEKFGYYETIAGGAGAGPTWDGQHGIHTHCTNTRITDPEILERRYPVLLQEFSIRPNSGGKGAHPGGNGVIRELEPLRPLTMSILSERRTLHPYGMNGGEEGACGRNLLIQKDGTVVNIGGRCSGSMDVGERLRIETPGGGGYGPVPSNDEPPLKKTRQL</sequence>
<dbReference type="OrthoDB" id="3643at2759"/>
<gene>
    <name evidence="8" type="ORF">FisN_13Hh289</name>
</gene>